<evidence type="ECO:0000313" key="4">
    <source>
        <dbReference type="Proteomes" id="UP001064782"/>
    </source>
</evidence>
<keyword evidence="4" id="KW-1185">Reference proteome</keyword>
<dbReference type="AlphaFoldDB" id="A0A9P3Q6S5"/>
<name>A0A9P3Q6S5_9MYCO</name>
<dbReference type="EMBL" id="BRZI01000009">
    <property type="protein sequence ID" value="GLD29873.1"/>
    <property type="molecule type" value="Genomic_DNA"/>
</dbReference>
<dbReference type="EMBL" id="BRXE01000016">
    <property type="protein sequence ID" value="GLB82781.1"/>
    <property type="molecule type" value="Genomic_DNA"/>
</dbReference>
<evidence type="ECO:0000313" key="3">
    <source>
        <dbReference type="EMBL" id="GLD29873.1"/>
    </source>
</evidence>
<comment type="caution">
    <text evidence="3">The sequence shown here is derived from an EMBL/GenBank/DDBJ whole genome shotgun (WGS) entry which is preliminary data.</text>
</comment>
<evidence type="ECO:0000259" key="1">
    <source>
        <dbReference type="Pfam" id="PF16170"/>
    </source>
</evidence>
<gene>
    <name evidence="3" type="ORF">Mkiyose1413_17560</name>
    <name evidence="2" type="ORF">SRL2020028_20370</name>
</gene>
<dbReference type="PANTHER" id="PTHR42877:SF4">
    <property type="entry name" value="FAD_NAD(P)-BINDING DOMAIN-CONTAINING PROTEIN-RELATED"/>
    <property type="match status" value="1"/>
</dbReference>
<dbReference type="Pfam" id="PF16170">
    <property type="entry name" value="DUF4873"/>
    <property type="match status" value="1"/>
</dbReference>
<protein>
    <recommendedName>
        <fullName evidence="1">DUF4873 domain-containing protein</fullName>
    </recommendedName>
</protein>
<sequence>MTVIVVGAGVPDVEAALSQAGIGDVTTLERAVLRSEFDEDTDSWILHTDAAPLRTRVVIATDGGLFTPFIPTINGHNEFRGESCHAAAWDPHFHPAGKHVAVIGTDSWAGHHLGRLVESARSVTVFPHAPRRVVTELPRWTTRTARRLRRRRPAAGPQIGSTITAVTASGIRTPDGLEHPVDAIVYGTGLATTDESLIGVGGRTLREAWHDGMEPFAGVAVHGFPNYFFLAGPDVAAQARYIARCLATMERTGSRRIEVRRSTQQVFNERAQLGPFSPPAPTGAFETFELSSGAPDYEDTYDGAATLEIGGTRHSVRVRLVGHLDPLDGNYHWQGTLFDAPPDDSLTKARAGTLTVGQRSAAARIVEKTPWGTHSVTGVGAPPYPC</sequence>
<dbReference type="Proteomes" id="UP001165663">
    <property type="component" value="Unassembled WGS sequence"/>
</dbReference>
<dbReference type="InterPro" id="IPR051209">
    <property type="entry name" value="FAD-bind_Monooxygenase_sf"/>
</dbReference>
<reference evidence="3" key="1">
    <citation type="submission" date="2022-08" db="EMBL/GenBank/DDBJ databases">
        <title>Mycobacterium kiyosense sp. nov., scotochromogenic slow-glowing species isolated from respiratory specimens.</title>
        <authorList>
            <person name="Fukano H."/>
            <person name="Kazumi Y."/>
            <person name="Sakagami N."/>
            <person name="Ato M."/>
            <person name="Mitarai S."/>
            <person name="Hoshino Y."/>
        </authorList>
    </citation>
    <scope>NUCLEOTIDE SEQUENCE</scope>
    <source>
        <strain evidence="3">1413</strain>
        <strain evidence="2">SRL2020-028</strain>
    </source>
</reference>
<accession>A0A9P3Q6S5</accession>
<evidence type="ECO:0000313" key="2">
    <source>
        <dbReference type="EMBL" id="GLB82781.1"/>
    </source>
</evidence>
<feature type="domain" description="DUF4873" evidence="1">
    <location>
        <begin position="298"/>
        <end position="385"/>
    </location>
</feature>
<dbReference type="InterPro" id="IPR032371">
    <property type="entry name" value="DUF4873"/>
</dbReference>
<dbReference type="Gene3D" id="3.50.50.60">
    <property type="entry name" value="FAD/NAD(P)-binding domain"/>
    <property type="match status" value="2"/>
</dbReference>
<dbReference type="PANTHER" id="PTHR42877">
    <property type="entry name" value="L-ORNITHINE N(5)-MONOOXYGENASE-RELATED"/>
    <property type="match status" value="1"/>
</dbReference>
<dbReference type="SUPFAM" id="SSF51905">
    <property type="entry name" value="FAD/NAD(P)-binding domain"/>
    <property type="match status" value="1"/>
</dbReference>
<proteinExistence type="predicted"/>
<dbReference type="Proteomes" id="UP001064782">
    <property type="component" value="Unassembled WGS sequence"/>
</dbReference>
<dbReference type="InterPro" id="IPR036188">
    <property type="entry name" value="FAD/NAD-bd_sf"/>
</dbReference>
<organism evidence="3 4">
    <name type="scientific">Mycobacterium kiyosense</name>
    <dbReference type="NCBI Taxonomy" id="2871094"/>
    <lineage>
        <taxon>Bacteria</taxon>
        <taxon>Bacillati</taxon>
        <taxon>Actinomycetota</taxon>
        <taxon>Actinomycetes</taxon>
        <taxon>Mycobacteriales</taxon>
        <taxon>Mycobacteriaceae</taxon>
        <taxon>Mycobacterium</taxon>
    </lineage>
</organism>